<evidence type="ECO:0000313" key="8">
    <source>
        <dbReference type="EMBL" id="BAC90163.1"/>
    </source>
</evidence>
<dbReference type="KEGG" id="gvi:gll2222"/>
<dbReference type="PANTHER" id="PTHR45677:SF8">
    <property type="entry name" value="CYSTEINE SULFINIC ACID DECARBOXYLASE"/>
    <property type="match status" value="1"/>
</dbReference>
<dbReference type="Pfam" id="PF00282">
    <property type="entry name" value="Pyridoxal_deC"/>
    <property type="match status" value="1"/>
</dbReference>
<dbReference type="OrthoDB" id="9803665at2"/>
<dbReference type="InterPro" id="IPR015421">
    <property type="entry name" value="PyrdxlP-dep_Trfase_major"/>
</dbReference>
<keyword evidence="9" id="KW-1185">Reference proteome</keyword>
<reference evidence="8 9" key="2">
    <citation type="journal article" date="2003" name="DNA Res.">
        <title>Complete genome structure of Gloeobacter violaceus PCC 7421, a cyanobacterium that lacks thylakoids (supplement).</title>
        <authorList>
            <person name="Nakamura Y."/>
            <person name="Kaneko T."/>
            <person name="Sato S."/>
            <person name="Mimuro M."/>
            <person name="Miyashita H."/>
            <person name="Tsuchiya T."/>
            <person name="Sasamoto S."/>
            <person name="Watanabe A."/>
            <person name="Kawashima K."/>
            <person name="Kishida Y."/>
            <person name="Kiyokawa C."/>
            <person name="Kohara M."/>
            <person name="Matsumoto M."/>
            <person name="Matsuno A."/>
            <person name="Nakazaki N."/>
            <person name="Shimpo S."/>
            <person name="Takeuchi C."/>
            <person name="Yamada M."/>
            <person name="Tabata S."/>
        </authorList>
    </citation>
    <scope>NUCLEOTIDE SEQUENCE [LARGE SCALE GENOMIC DNA]</scope>
    <source>
        <strain evidence="9">ATCC 29082 / PCC 7421</strain>
    </source>
</reference>
<dbReference type="CDD" id="cd06450">
    <property type="entry name" value="DOPA_deC_like"/>
    <property type="match status" value="1"/>
</dbReference>
<dbReference type="InterPro" id="IPR002129">
    <property type="entry name" value="PyrdxlP-dep_de-COase"/>
</dbReference>
<evidence type="ECO:0000313" key="9">
    <source>
        <dbReference type="Proteomes" id="UP000000557"/>
    </source>
</evidence>
<dbReference type="Gene3D" id="1.20.1650.10">
    <property type="entry name" value="PLP-dependent transferases"/>
    <property type="match status" value="1"/>
</dbReference>
<keyword evidence="5 7" id="KW-0456">Lyase</keyword>
<evidence type="ECO:0000256" key="5">
    <source>
        <dbReference type="ARBA" id="ARBA00023239"/>
    </source>
</evidence>
<dbReference type="GO" id="GO:0004058">
    <property type="term" value="F:aromatic-L-amino-acid decarboxylase activity"/>
    <property type="evidence" value="ECO:0007669"/>
    <property type="project" value="UniProtKB-ARBA"/>
</dbReference>
<reference evidence="8 9" key="1">
    <citation type="journal article" date="2003" name="DNA Res.">
        <title>Complete genome structure of Gloeobacter violaceus PCC 7421, a cyanobacterium that lacks thylakoids.</title>
        <authorList>
            <person name="Nakamura Y."/>
            <person name="Kaneko T."/>
            <person name="Sato S."/>
            <person name="Mimuro M."/>
            <person name="Miyashita H."/>
            <person name="Tsuchiya T."/>
            <person name="Sasamoto S."/>
            <person name="Watanabe A."/>
            <person name="Kawashima K."/>
            <person name="Kishida Y."/>
            <person name="Kiyokawa C."/>
            <person name="Kohara M."/>
            <person name="Matsumoto M."/>
            <person name="Matsuno A."/>
            <person name="Nakazaki N."/>
            <person name="Shimpo S."/>
            <person name="Takeuchi C."/>
            <person name="Yamada M."/>
            <person name="Tabata S."/>
        </authorList>
    </citation>
    <scope>NUCLEOTIDE SEQUENCE [LARGE SCALE GENOMIC DNA]</scope>
    <source>
        <strain evidence="9">ATCC 29082 / PCC 7421</strain>
    </source>
</reference>
<comment type="cofactor">
    <cofactor evidence="1 6 7">
        <name>pyridoxal 5'-phosphate</name>
        <dbReference type="ChEBI" id="CHEBI:597326"/>
    </cofactor>
</comment>
<accession>Q7NIG1</accession>
<dbReference type="PANTHER" id="PTHR45677">
    <property type="entry name" value="GLUTAMATE DECARBOXYLASE-RELATED"/>
    <property type="match status" value="1"/>
</dbReference>
<dbReference type="AlphaFoldDB" id="Q7NIG1"/>
<evidence type="ECO:0000256" key="3">
    <source>
        <dbReference type="ARBA" id="ARBA00022793"/>
    </source>
</evidence>
<sequence>MQSMQPPELQAPLQTQESRCPQPPFEHLFLSGAEAGTAAYRQAVSTATDILVRFALQPQPYRGASPQELAAVLAGDPCPEAGLPTREVLERVEELVVQHSVKVTHPDCIAHLHCPPLIPALAAEMVVSATNQSLDSWDQSPAATIVEQQIVQWLCRLYFAQAGDGTFTSGGTQSNFMGLLLARDHYALTHLDWNCEERGLPPGAERLRILCSQAAHFTVQKSAGLLGLGRASVVPVGPDSDYRLRGVAVERAIADLRRDGLSPIALVATAGTTDLGSIDAMAELAIVARTHGLWLHADAAVGGALALSEHHRGLLAGIEAADSITVDFHKLFYQPISCGAFLVRNRRAFEVLRLHADCLNPEGTEEAGIPDLVIKSVLTTRRFDALKLYICLQALGRREFARLVESTMELARATATIIEHDPELELACYPAINAVVFRYAPEGLSAFELDSINKTVQATLLRRGRAVVARTRLKDRVQLKFTLLNPLTTVDHIRGLLQEIKAIGRAEAARGVAADPASTVSCLAPNSPMLNL</sequence>
<keyword evidence="4 6" id="KW-0663">Pyridoxal phosphate</keyword>
<dbReference type="InterPro" id="IPR021115">
    <property type="entry name" value="Pyridoxal-P_BS"/>
</dbReference>
<keyword evidence="3" id="KW-0210">Decarboxylase</keyword>
<dbReference type="eggNOG" id="COG0076">
    <property type="taxonomic scope" value="Bacteria"/>
</dbReference>
<dbReference type="InterPro" id="IPR015422">
    <property type="entry name" value="PyrdxlP-dep_Trfase_small"/>
</dbReference>
<dbReference type="STRING" id="251221.gene:10759717"/>
<dbReference type="InterPro" id="IPR015424">
    <property type="entry name" value="PyrdxlP-dep_Trfase"/>
</dbReference>
<evidence type="ECO:0000256" key="6">
    <source>
        <dbReference type="PIRSR" id="PIRSR602129-50"/>
    </source>
</evidence>
<dbReference type="HOGENOM" id="CLU_011856_0_4_3"/>
<dbReference type="PATRIC" id="fig|251221.4.peg.2254"/>
<gene>
    <name evidence="8" type="ordered locus">gll2222</name>
</gene>
<protein>
    <submittedName>
        <fullName evidence="8">L-2,4-diaminobutyrate decarboxylase</fullName>
    </submittedName>
</protein>
<dbReference type="GO" id="GO:0019752">
    <property type="term" value="P:carboxylic acid metabolic process"/>
    <property type="evidence" value="ECO:0007669"/>
    <property type="project" value="InterPro"/>
</dbReference>
<dbReference type="PhylomeDB" id="Q7NIG1"/>
<dbReference type="PROSITE" id="PS00392">
    <property type="entry name" value="DDC_GAD_HDC_YDC"/>
    <property type="match status" value="1"/>
</dbReference>
<evidence type="ECO:0000256" key="7">
    <source>
        <dbReference type="RuleBase" id="RU000382"/>
    </source>
</evidence>
<dbReference type="Gene3D" id="3.40.640.10">
    <property type="entry name" value="Type I PLP-dependent aspartate aminotransferase-like (Major domain)"/>
    <property type="match status" value="1"/>
</dbReference>
<dbReference type="GO" id="GO:0016831">
    <property type="term" value="F:carboxy-lyase activity"/>
    <property type="evidence" value="ECO:0000318"/>
    <property type="project" value="GO_Central"/>
</dbReference>
<name>Q7NIG1_GLOVI</name>
<dbReference type="GO" id="GO:0005737">
    <property type="term" value="C:cytoplasm"/>
    <property type="evidence" value="ECO:0000318"/>
    <property type="project" value="GO_Central"/>
</dbReference>
<dbReference type="SUPFAM" id="SSF53383">
    <property type="entry name" value="PLP-dependent transferases"/>
    <property type="match status" value="1"/>
</dbReference>
<dbReference type="Gene3D" id="3.90.1150.10">
    <property type="entry name" value="Aspartate Aminotransferase, domain 1"/>
    <property type="match status" value="1"/>
</dbReference>
<comment type="similarity">
    <text evidence="2 7">Belongs to the group II decarboxylase family.</text>
</comment>
<dbReference type="EMBL" id="BA000045">
    <property type="protein sequence ID" value="BAC90163.1"/>
    <property type="molecule type" value="Genomic_DNA"/>
</dbReference>
<evidence type="ECO:0000256" key="4">
    <source>
        <dbReference type="ARBA" id="ARBA00022898"/>
    </source>
</evidence>
<proteinExistence type="inferred from homology"/>
<dbReference type="InParanoid" id="Q7NIG1"/>
<feature type="modified residue" description="N6-(pyridoxal phosphate)lysine" evidence="6">
    <location>
        <position position="330"/>
    </location>
</feature>
<organism evidence="8 9">
    <name type="scientific">Gloeobacter violaceus (strain ATCC 29082 / PCC 7421)</name>
    <dbReference type="NCBI Taxonomy" id="251221"/>
    <lineage>
        <taxon>Bacteria</taxon>
        <taxon>Bacillati</taxon>
        <taxon>Cyanobacteriota</taxon>
        <taxon>Cyanophyceae</taxon>
        <taxon>Gloeobacterales</taxon>
        <taxon>Gloeobacteraceae</taxon>
        <taxon>Gloeobacter</taxon>
    </lineage>
</organism>
<dbReference type="EnsemblBacteria" id="BAC90163">
    <property type="protein sequence ID" value="BAC90163"/>
    <property type="gene ID" value="BAC90163"/>
</dbReference>
<dbReference type="Proteomes" id="UP000000557">
    <property type="component" value="Chromosome"/>
</dbReference>
<evidence type="ECO:0000256" key="1">
    <source>
        <dbReference type="ARBA" id="ARBA00001933"/>
    </source>
</evidence>
<evidence type="ECO:0000256" key="2">
    <source>
        <dbReference type="ARBA" id="ARBA00009533"/>
    </source>
</evidence>
<dbReference type="GO" id="GO:0030170">
    <property type="term" value="F:pyridoxal phosphate binding"/>
    <property type="evidence" value="ECO:0007669"/>
    <property type="project" value="InterPro"/>
</dbReference>